<dbReference type="PRINTS" id="PR00081">
    <property type="entry name" value="GDHRDH"/>
</dbReference>
<proteinExistence type="inferred from homology"/>
<name>A0A844WFN1_9RHOB</name>
<evidence type="ECO:0000313" key="3">
    <source>
        <dbReference type="EMBL" id="MWB78359.1"/>
    </source>
</evidence>
<dbReference type="PANTHER" id="PTHR24321">
    <property type="entry name" value="DEHYDROGENASES, SHORT CHAIN"/>
    <property type="match status" value="1"/>
</dbReference>
<protein>
    <submittedName>
        <fullName evidence="3">SDR family oxidoreductase</fullName>
    </submittedName>
</protein>
<dbReference type="PRINTS" id="PR00080">
    <property type="entry name" value="SDRFAMILY"/>
</dbReference>
<keyword evidence="2" id="KW-0560">Oxidoreductase</keyword>
<keyword evidence="4" id="KW-1185">Reference proteome</keyword>
<evidence type="ECO:0000313" key="4">
    <source>
        <dbReference type="Proteomes" id="UP000443843"/>
    </source>
</evidence>
<dbReference type="GO" id="GO:0016491">
    <property type="term" value="F:oxidoreductase activity"/>
    <property type="evidence" value="ECO:0007669"/>
    <property type="project" value="UniProtKB-KW"/>
</dbReference>
<dbReference type="RefSeq" id="WP_160382615.1">
    <property type="nucleotide sequence ID" value="NZ_WNXQ01000004.1"/>
</dbReference>
<organism evidence="3 4">
    <name type="scientific">Pseudooceanicola pacificus</name>
    <dbReference type="NCBI Taxonomy" id="2676438"/>
    <lineage>
        <taxon>Bacteria</taxon>
        <taxon>Pseudomonadati</taxon>
        <taxon>Pseudomonadota</taxon>
        <taxon>Alphaproteobacteria</taxon>
        <taxon>Rhodobacterales</taxon>
        <taxon>Paracoccaceae</taxon>
        <taxon>Pseudooceanicola</taxon>
    </lineage>
</organism>
<dbReference type="PANTHER" id="PTHR24321:SF8">
    <property type="entry name" value="ESTRADIOL 17-BETA-DEHYDROGENASE 8-RELATED"/>
    <property type="match status" value="1"/>
</dbReference>
<gene>
    <name evidence="3" type="ORF">GLS40_10005</name>
</gene>
<dbReference type="PROSITE" id="PS00061">
    <property type="entry name" value="ADH_SHORT"/>
    <property type="match status" value="1"/>
</dbReference>
<dbReference type="SUPFAM" id="SSF51735">
    <property type="entry name" value="NAD(P)-binding Rossmann-fold domains"/>
    <property type="match status" value="1"/>
</dbReference>
<reference evidence="3 4" key="1">
    <citation type="submission" date="2019-11" db="EMBL/GenBank/DDBJ databases">
        <title>Pseudooceanicola pacifica sp. nov., isolated from deep-sea sediment of the Pacific Ocean.</title>
        <authorList>
            <person name="Lyu L."/>
        </authorList>
    </citation>
    <scope>NUCLEOTIDE SEQUENCE [LARGE SCALE GENOMIC DNA]</scope>
    <source>
        <strain evidence="3 4">216_PA32_1</strain>
    </source>
</reference>
<dbReference type="InterPro" id="IPR036291">
    <property type="entry name" value="NAD(P)-bd_dom_sf"/>
</dbReference>
<dbReference type="InterPro" id="IPR020904">
    <property type="entry name" value="Sc_DH/Rdtase_CS"/>
</dbReference>
<dbReference type="InterPro" id="IPR002347">
    <property type="entry name" value="SDR_fam"/>
</dbReference>
<dbReference type="EMBL" id="WNXQ01000004">
    <property type="protein sequence ID" value="MWB78359.1"/>
    <property type="molecule type" value="Genomic_DNA"/>
</dbReference>
<accession>A0A844WFN1</accession>
<comment type="caution">
    <text evidence="3">The sequence shown here is derived from an EMBL/GenBank/DDBJ whole genome shotgun (WGS) entry which is preliminary data.</text>
</comment>
<dbReference type="Proteomes" id="UP000443843">
    <property type="component" value="Unassembled WGS sequence"/>
</dbReference>
<dbReference type="FunFam" id="3.40.50.720:FF:000084">
    <property type="entry name" value="Short-chain dehydrogenase reductase"/>
    <property type="match status" value="1"/>
</dbReference>
<evidence type="ECO:0000256" key="2">
    <source>
        <dbReference type="ARBA" id="ARBA00023002"/>
    </source>
</evidence>
<sequence length="275" mass="28149">MNLADTFSVAGRAAIVTGGASGLGLAFAEVLAAHGASVTLLDMDAAALEREVTRLVAEGHDVQGAQLDVTDRAALDAAFDAVAGRQGRLDIVFANAGIDPGPGFATLSPAGERVDAHRIEAAEDAPWLKVVDLSLNAVFYSIRAAARHMRPRGTGSIVVTTSVSALRPAPALNASYAAAKSGAAQLVRAAAIELAQDNVRVNAIAPGPFVTNIGQGHIRDPEVQKRFAAGVPMGRVALPDEVKPLALYLASDASSFVTGQQIAIDGGASLPAARF</sequence>
<evidence type="ECO:0000256" key="1">
    <source>
        <dbReference type="ARBA" id="ARBA00006484"/>
    </source>
</evidence>
<dbReference type="AlphaFoldDB" id="A0A844WFN1"/>
<comment type="similarity">
    <text evidence="1">Belongs to the short-chain dehydrogenases/reductases (SDR) family.</text>
</comment>
<dbReference type="Gene3D" id="3.40.50.720">
    <property type="entry name" value="NAD(P)-binding Rossmann-like Domain"/>
    <property type="match status" value="1"/>
</dbReference>
<dbReference type="Pfam" id="PF13561">
    <property type="entry name" value="adh_short_C2"/>
    <property type="match status" value="1"/>
</dbReference>